<keyword evidence="7 9" id="KW-0503">Monooxygenase</keyword>
<dbReference type="PRINTS" id="PR00465">
    <property type="entry name" value="EP450IV"/>
</dbReference>
<comment type="cofactor">
    <cofactor evidence="1 8">
        <name>heme</name>
        <dbReference type="ChEBI" id="CHEBI:30413"/>
    </cofactor>
</comment>
<proteinExistence type="inferred from homology"/>
<dbReference type="Gene3D" id="1.10.630.10">
    <property type="entry name" value="Cytochrome P450"/>
    <property type="match status" value="1"/>
</dbReference>
<dbReference type="GO" id="GO:0004497">
    <property type="term" value="F:monooxygenase activity"/>
    <property type="evidence" value="ECO:0007669"/>
    <property type="project" value="UniProtKB-KW"/>
</dbReference>
<keyword evidence="5 9" id="KW-0560">Oxidoreductase</keyword>
<dbReference type="InterPro" id="IPR036396">
    <property type="entry name" value="Cyt_P450_sf"/>
</dbReference>
<dbReference type="AlphaFoldDB" id="A0AAE0M5J1"/>
<accession>A0AAE0M5J1</accession>
<evidence type="ECO:0000256" key="5">
    <source>
        <dbReference type="ARBA" id="ARBA00023002"/>
    </source>
</evidence>
<dbReference type="PRINTS" id="PR00385">
    <property type="entry name" value="P450"/>
</dbReference>
<reference evidence="11" key="2">
    <citation type="submission" date="2023-06" db="EMBL/GenBank/DDBJ databases">
        <authorList>
            <consortium name="Lawrence Berkeley National Laboratory"/>
            <person name="Haridas S."/>
            <person name="Hensen N."/>
            <person name="Bonometti L."/>
            <person name="Westerberg I."/>
            <person name="Brannstrom I.O."/>
            <person name="Guillou S."/>
            <person name="Cros-Aarteil S."/>
            <person name="Calhoun S."/>
            <person name="Kuo A."/>
            <person name="Mondo S."/>
            <person name="Pangilinan J."/>
            <person name="Riley R."/>
            <person name="Labutti K."/>
            <person name="Andreopoulos B."/>
            <person name="Lipzen A."/>
            <person name="Chen C."/>
            <person name="Yanf M."/>
            <person name="Daum C."/>
            <person name="Ng V."/>
            <person name="Clum A."/>
            <person name="Steindorff A."/>
            <person name="Ohm R."/>
            <person name="Martin F."/>
            <person name="Silar P."/>
            <person name="Natvig D."/>
            <person name="Lalanne C."/>
            <person name="Gautier V."/>
            <person name="Ament-Velasquez S.L."/>
            <person name="Kruys A."/>
            <person name="Hutchinson M.I."/>
            <person name="Powell A.J."/>
            <person name="Barry K."/>
            <person name="Miller A.N."/>
            <person name="Grigoriev I.V."/>
            <person name="Debuchy R."/>
            <person name="Gladieux P."/>
            <person name="Thoren M.H."/>
            <person name="Johannesson H."/>
        </authorList>
    </citation>
    <scope>NUCLEOTIDE SEQUENCE</scope>
    <source>
        <strain evidence="11">SMH4131-1</strain>
    </source>
</reference>
<name>A0AAE0M5J1_9PEZI</name>
<evidence type="ECO:0000256" key="7">
    <source>
        <dbReference type="ARBA" id="ARBA00023033"/>
    </source>
</evidence>
<evidence type="ECO:0000256" key="9">
    <source>
        <dbReference type="RuleBase" id="RU000461"/>
    </source>
</evidence>
<gene>
    <name evidence="11" type="ORF">B0T19DRAFT_271691</name>
</gene>
<keyword evidence="10" id="KW-0472">Membrane</keyword>
<dbReference type="InterPro" id="IPR002403">
    <property type="entry name" value="Cyt_P450_E_grp-IV"/>
</dbReference>
<reference evidence="11" key="1">
    <citation type="journal article" date="2023" name="Mol. Phylogenet. Evol.">
        <title>Genome-scale phylogeny and comparative genomics of the fungal order Sordariales.</title>
        <authorList>
            <person name="Hensen N."/>
            <person name="Bonometti L."/>
            <person name="Westerberg I."/>
            <person name="Brannstrom I.O."/>
            <person name="Guillou S."/>
            <person name="Cros-Aarteil S."/>
            <person name="Calhoun S."/>
            <person name="Haridas S."/>
            <person name="Kuo A."/>
            <person name="Mondo S."/>
            <person name="Pangilinan J."/>
            <person name="Riley R."/>
            <person name="LaButti K."/>
            <person name="Andreopoulos B."/>
            <person name="Lipzen A."/>
            <person name="Chen C."/>
            <person name="Yan M."/>
            <person name="Daum C."/>
            <person name="Ng V."/>
            <person name="Clum A."/>
            <person name="Steindorff A."/>
            <person name="Ohm R.A."/>
            <person name="Martin F."/>
            <person name="Silar P."/>
            <person name="Natvig D.O."/>
            <person name="Lalanne C."/>
            <person name="Gautier V."/>
            <person name="Ament-Velasquez S.L."/>
            <person name="Kruys A."/>
            <person name="Hutchinson M.I."/>
            <person name="Powell A.J."/>
            <person name="Barry K."/>
            <person name="Miller A.N."/>
            <person name="Grigoriev I.V."/>
            <person name="Debuchy R."/>
            <person name="Gladieux P."/>
            <person name="Hiltunen Thoren M."/>
            <person name="Johannesson H."/>
        </authorList>
    </citation>
    <scope>NUCLEOTIDE SEQUENCE</scope>
    <source>
        <strain evidence="11">SMH4131-1</strain>
    </source>
</reference>
<evidence type="ECO:0000256" key="6">
    <source>
        <dbReference type="ARBA" id="ARBA00023004"/>
    </source>
</evidence>
<dbReference type="GO" id="GO:0005506">
    <property type="term" value="F:iron ion binding"/>
    <property type="evidence" value="ECO:0007669"/>
    <property type="project" value="InterPro"/>
</dbReference>
<evidence type="ECO:0000256" key="4">
    <source>
        <dbReference type="ARBA" id="ARBA00022723"/>
    </source>
</evidence>
<dbReference type="SUPFAM" id="SSF48264">
    <property type="entry name" value="Cytochrome P450"/>
    <property type="match status" value="1"/>
</dbReference>
<dbReference type="GO" id="GO:0016705">
    <property type="term" value="F:oxidoreductase activity, acting on paired donors, with incorporation or reduction of molecular oxygen"/>
    <property type="evidence" value="ECO:0007669"/>
    <property type="project" value="InterPro"/>
</dbReference>
<keyword evidence="12" id="KW-1185">Reference proteome</keyword>
<keyword evidence="10" id="KW-1133">Transmembrane helix</keyword>
<evidence type="ECO:0000256" key="8">
    <source>
        <dbReference type="PIRSR" id="PIRSR602403-1"/>
    </source>
</evidence>
<keyword evidence="10" id="KW-0812">Transmembrane</keyword>
<feature type="transmembrane region" description="Helical" evidence="10">
    <location>
        <begin position="6"/>
        <end position="27"/>
    </location>
</feature>
<comment type="caution">
    <text evidence="11">The sequence shown here is derived from an EMBL/GenBank/DDBJ whole genome shotgun (WGS) entry which is preliminary data.</text>
</comment>
<feature type="binding site" description="axial binding residue" evidence="8">
    <location>
        <position position="444"/>
    </location>
    <ligand>
        <name>heme</name>
        <dbReference type="ChEBI" id="CHEBI:30413"/>
    </ligand>
    <ligandPart>
        <name>Fe</name>
        <dbReference type="ChEBI" id="CHEBI:18248"/>
    </ligandPart>
</feature>
<keyword evidence="6 8" id="KW-0408">Iron</keyword>
<dbReference type="Pfam" id="PF00067">
    <property type="entry name" value="p450"/>
    <property type="match status" value="1"/>
</dbReference>
<dbReference type="CDD" id="cd11062">
    <property type="entry name" value="CYP58-like"/>
    <property type="match status" value="1"/>
</dbReference>
<dbReference type="Proteomes" id="UP001286456">
    <property type="component" value="Unassembled WGS sequence"/>
</dbReference>
<dbReference type="PROSITE" id="PS00086">
    <property type="entry name" value="CYTOCHROME_P450"/>
    <property type="match status" value="1"/>
</dbReference>
<evidence type="ECO:0000256" key="1">
    <source>
        <dbReference type="ARBA" id="ARBA00001971"/>
    </source>
</evidence>
<dbReference type="EMBL" id="JAUEPO010000006">
    <property type="protein sequence ID" value="KAK3319790.1"/>
    <property type="molecule type" value="Genomic_DNA"/>
</dbReference>
<protein>
    <submittedName>
        <fullName evidence="11">Cytochrome P450 CYP682H1</fullName>
    </submittedName>
</protein>
<dbReference type="InterPro" id="IPR001128">
    <property type="entry name" value="Cyt_P450"/>
</dbReference>
<keyword evidence="3 8" id="KW-0349">Heme</keyword>
<dbReference type="PANTHER" id="PTHR24305">
    <property type="entry name" value="CYTOCHROME P450"/>
    <property type="match status" value="1"/>
</dbReference>
<organism evidence="11 12">
    <name type="scientific">Cercophora scortea</name>
    <dbReference type="NCBI Taxonomy" id="314031"/>
    <lineage>
        <taxon>Eukaryota</taxon>
        <taxon>Fungi</taxon>
        <taxon>Dikarya</taxon>
        <taxon>Ascomycota</taxon>
        <taxon>Pezizomycotina</taxon>
        <taxon>Sordariomycetes</taxon>
        <taxon>Sordariomycetidae</taxon>
        <taxon>Sordariales</taxon>
        <taxon>Lasiosphaeriaceae</taxon>
        <taxon>Cercophora</taxon>
    </lineage>
</organism>
<comment type="similarity">
    <text evidence="2 9">Belongs to the cytochrome P450 family.</text>
</comment>
<dbReference type="InterPro" id="IPR050121">
    <property type="entry name" value="Cytochrome_P450_monoxygenase"/>
</dbReference>
<dbReference type="GO" id="GO:0020037">
    <property type="term" value="F:heme binding"/>
    <property type="evidence" value="ECO:0007669"/>
    <property type="project" value="InterPro"/>
</dbReference>
<dbReference type="InterPro" id="IPR017972">
    <property type="entry name" value="Cyt_P450_CS"/>
</dbReference>
<keyword evidence="4 8" id="KW-0479">Metal-binding</keyword>
<evidence type="ECO:0000256" key="10">
    <source>
        <dbReference type="SAM" id="Phobius"/>
    </source>
</evidence>
<dbReference type="PANTHER" id="PTHR24305:SF157">
    <property type="entry name" value="N-ACETYLTRYPTOPHAN 6-HYDROXYLASE IVOC-RELATED"/>
    <property type="match status" value="1"/>
</dbReference>
<evidence type="ECO:0000256" key="3">
    <source>
        <dbReference type="ARBA" id="ARBA00022617"/>
    </source>
</evidence>
<evidence type="ECO:0000256" key="2">
    <source>
        <dbReference type="ARBA" id="ARBA00010617"/>
    </source>
</evidence>
<evidence type="ECO:0000313" key="12">
    <source>
        <dbReference type="Proteomes" id="UP001286456"/>
    </source>
</evidence>
<evidence type="ECO:0000313" key="11">
    <source>
        <dbReference type="EMBL" id="KAK3319790.1"/>
    </source>
</evidence>
<sequence length="503" mass="56684">MAYNIIVQLCALGGIAILTLGIYRLYFSPLAKFPGPKLAALTSAYEAFYDCFKGGGGRYHVEINRMHDKYGPIVRINPWELHIRDPDWNEVYKITRRASKPMWYYQFLGTFGNTFTSVEADVHRMRRDAIQPYFSPAAMARHQPEVERLIGKLMGRLAAFKGKDEAVNLGDVFRCLATDVATAFAFRTPFGHLDSEDFEHAGNMAVRQFGVLGLLNRHSGGRLLKVMALVPPGLARRLSPASLGVAGFFKQLAVVIKNELDSTPKSEDGEEAKTNIIQQILTSNLPPEEKAPWRVARECNSVTLAGTETTGSSLTVITFFLLSQPQKAARLREEIRRQQETLGRPPRYQELKELPYLTGVVNEGLRLDGVSGRLPRYDPKQDMTYKGLVIPKGTVVSTTQNDTNYSPDIFPEPHTFLPERWADEGDRKKLSKYLLPFGRGARSCLGMEIALMEIYLTLGRLFSPDAGFEMELHETDHERDVALFHDYFSPFPKSKRGVRAFVR</sequence>